<dbReference type="Pfam" id="PF05362">
    <property type="entry name" value="Lon_C"/>
    <property type="match status" value="1"/>
</dbReference>
<dbReference type="InterPro" id="IPR020568">
    <property type="entry name" value="Ribosomal_Su5_D2-typ_SF"/>
</dbReference>
<dbReference type="InterPro" id="IPR027065">
    <property type="entry name" value="Lon_Prtase"/>
</dbReference>
<dbReference type="InterPro" id="IPR014721">
    <property type="entry name" value="Ribsml_uS5_D2-typ_fold_subgr"/>
</dbReference>
<protein>
    <recommendedName>
        <fullName evidence="1">Lon proteolytic domain-containing protein</fullName>
    </recommendedName>
</protein>
<sequence>PKDGPSAGVGIFTALVSLLSNKSVTGGLAMTGEITLRGNVLPIGGVKEKVTSAHRLGIKTIILPNHNQKDLEEIPEHIKKDLVFHFASDMKDVIKVAIPEIKIDDVRKKETK</sequence>
<feature type="domain" description="Lon proteolytic" evidence="1">
    <location>
        <begin position="1"/>
        <end position="100"/>
    </location>
</feature>
<dbReference type="PANTHER" id="PTHR10046">
    <property type="entry name" value="ATP DEPENDENT LON PROTEASE FAMILY MEMBER"/>
    <property type="match status" value="1"/>
</dbReference>
<dbReference type="Gene3D" id="3.30.230.10">
    <property type="match status" value="1"/>
</dbReference>
<name>X0XBU9_9ZZZZ</name>
<accession>X0XBU9</accession>
<feature type="non-terminal residue" evidence="2">
    <location>
        <position position="1"/>
    </location>
</feature>
<dbReference type="GO" id="GO:0004252">
    <property type="term" value="F:serine-type endopeptidase activity"/>
    <property type="evidence" value="ECO:0007669"/>
    <property type="project" value="InterPro"/>
</dbReference>
<dbReference type="GO" id="GO:0030163">
    <property type="term" value="P:protein catabolic process"/>
    <property type="evidence" value="ECO:0007669"/>
    <property type="project" value="InterPro"/>
</dbReference>
<dbReference type="SUPFAM" id="SSF54211">
    <property type="entry name" value="Ribosomal protein S5 domain 2-like"/>
    <property type="match status" value="1"/>
</dbReference>
<organism evidence="2">
    <name type="scientific">marine sediment metagenome</name>
    <dbReference type="NCBI Taxonomy" id="412755"/>
    <lineage>
        <taxon>unclassified sequences</taxon>
        <taxon>metagenomes</taxon>
        <taxon>ecological metagenomes</taxon>
    </lineage>
</organism>
<gene>
    <name evidence="2" type="ORF">S01H1_67756</name>
</gene>
<dbReference type="PRINTS" id="PR00830">
    <property type="entry name" value="ENDOLAPTASE"/>
</dbReference>
<dbReference type="InterPro" id="IPR008269">
    <property type="entry name" value="Lon_proteolytic"/>
</dbReference>
<comment type="caution">
    <text evidence="2">The sequence shown here is derived from an EMBL/GenBank/DDBJ whole genome shotgun (WGS) entry which is preliminary data.</text>
</comment>
<dbReference type="GO" id="GO:0005524">
    <property type="term" value="F:ATP binding"/>
    <property type="evidence" value="ECO:0007669"/>
    <property type="project" value="InterPro"/>
</dbReference>
<dbReference type="GO" id="GO:0006508">
    <property type="term" value="P:proteolysis"/>
    <property type="evidence" value="ECO:0007669"/>
    <property type="project" value="InterPro"/>
</dbReference>
<proteinExistence type="predicted"/>
<evidence type="ECO:0000313" key="2">
    <source>
        <dbReference type="EMBL" id="GAG40659.1"/>
    </source>
</evidence>
<reference evidence="2" key="1">
    <citation type="journal article" date="2014" name="Front. Microbiol.">
        <title>High frequency of phylogenetically diverse reductive dehalogenase-homologous genes in deep subseafloor sedimentary metagenomes.</title>
        <authorList>
            <person name="Kawai M."/>
            <person name="Futagami T."/>
            <person name="Toyoda A."/>
            <person name="Takaki Y."/>
            <person name="Nishi S."/>
            <person name="Hori S."/>
            <person name="Arai W."/>
            <person name="Tsubouchi T."/>
            <person name="Morono Y."/>
            <person name="Uchiyama I."/>
            <person name="Ito T."/>
            <person name="Fujiyama A."/>
            <person name="Inagaki F."/>
            <person name="Takami H."/>
        </authorList>
    </citation>
    <scope>NUCLEOTIDE SEQUENCE</scope>
    <source>
        <strain evidence="2">Expedition CK06-06</strain>
    </source>
</reference>
<dbReference type="AlphaFoldDB" id="X0XBU9"/>
<dbReference type="EMBL" id="BARS01044894">
    <property type="protein sequence ID" value="GAG40659.1"/>
    <property type="molecule type" value="Genomic_DNA"/>
</dbReference>
<evidence type="ECO:0000259" key="1">
    <source>
        <dbReference type="PROSITE" id="PS51786"/>
    </source>
</evidence>
<dbReference type="GO" id="GO:0004176">
    <property type="term" value="F:ATP-dependent peptidase activity"/>
    <property type="evidence" value="ECO:0007669"/>
    <property type="project" value="InterPro"/>
</dbReference>
<dbReference type="PROSITE" id="PS51786">
    <property type="entry name" value="LON_PROTEOLYTIC"/>
    <property type="match status" value="1"/>
</dbReference>